<accession>A0A3Q0IXZ5</accession>
<comment type="cofactor">
    <cofactor evidence="3">
        <name>Mg(2+)</name>
        <dbReference type="ChEBI" id="CHEBI:18420"/>
    </cofactor>
    <text evidence="3">Binds 1 Mg(2+) ion.</text>
</comment>
<feature type="binding site" evidence="3">
    <location>
        <position position="129"/>
    </location>
    <ligand>
        <name>Mg(2+)</name>
        <dbReference type="ChEBI" id="CHEBI:18420"/>
    </ligand>
</feature>
<name>A0A3Q0IXZ5_DIACI</name>
<keyword evidence="3" id="KW-0479">Metal-binding</keyword>
<dbReference type="STRING" id="121845.A0A3Q0IXZ5"/>
<dbReference type="SUPFAM" id="SSF53649">
    <property type="entry name" value="Alkaline phosphatase-like"/>
    <property type="match status" value="2"/>
</dbReference>
<evidence type="ECO:0000313" key="5">
    <source>
        <dbReference type="Proteomes" id="UP000079169"/>
    </source>
</evidence>
<dbReference type="PANTHER" id="PTHR11596:SF5">
    <property type="entry name" value="ALKALINE PHOSPHATASE"/>
    <property type="match status" value="1"/>
</dbReference>
<dbReference type="GO" id="GO:0004035">
    <property type="term" value="F:alkaline phosphatase activity"/>
    <property type="evidence" value="ECO:0007669"/>
    <property type="project" value="UniProtKB-EC"/>
</dbReference>
<dbReference type="InterPro" id="IPR001952">
    <property type="entry name" value="Alkaline_phosphatase"/>
</dbReference>
<proteinExistence type="inferred from homology"/>
<keyword evidence="5" id="KW-1185">Reference proteome</keyword>
<dbReference type="InterPro" id="IPR017850">
    <property type="entry name" value="Alkaline_phosphatase_core_sf"/>
</dbReference>
<dbReference type="Gene3D" id="3.40.720.10">
    <property type="entry name" value="Alkaline Phosphatase, subunit A"/>
    <property type="match status" value="2"/>
</dbReference>
<organism evidence="5 6">
    <name type="scientific">Diaphorina citri</name>
    <name type="common">Asian citrus psyllid</name>
    <dbReference type="NCBI Taxonomy" id="121845"/>
    <lineage>
        <taxon>Eukaryota</taxon>
        <taxon>Metazoa</taxon>
        <taxon>Ecdysozoa</taxon>
        <taxon>Arthropoda</taxon>
        <taxon>Hexapoda</taxon>
        <taxon>Insecta</taxon>
        <taxon>Pterygota</taxon>
        <taxon>Neoptera</taxon>
        <taxon>Paraneoptera</taxon>
        <taxon>Hemiptera</taxon>
        <taxon>Sternorrhyncha</taxon>
        <taxon>Psylloidea</taxon>
        <taxon>Psyllidae</taxon>
        <taxon>Diaphorininae</taxon>
        <taxon>Diaphorina</taxon>
    </lineage>
</organism>
<dbReference type="GO" id="GO:0046872">
    <property type="term" value="F:metal ion binding"/>
    <property type="evidence" value="ECO:0007669"/>
    <property type="project" value="UniProtKB-KW"/>
</dbReference>
<protein>
    <recommendedName>
        <fullName evidence="1">alkaline phosphatase</fullName>
        <ecNumber evidence="1">3.1.3.1</ecNumber>
    </recommendedName>
</protein>
<reference evidence="6" key="1">
    <citation type="submission" date="2025-08" db="UniProtKB">
        <authorList>
            <consortium name="RefSeq"/>
        </authorList>
    </citation>
    <scope>IDENTIFICATION</scope>
</reference>
<sequence length="252" mass="28045">MRNESNHVDTIADWAQDCDKSTGLVTTTRVTHATPAALYAHTANREWESDKHVLKAKLDPRECEDIASQLITRSPGNKLNVSTLGVSGLVTRNDCEAMRNESNHVDTIADWAQDCDKSTGLVTTTRVTHATPAALYAHTANREWESDKHVLKAKLDPRECEDIASQLITRSPGNKLNVIMGGGRANFLPEFAMDDEGHHGKRKDRRDLVDIWKQVKLRQGKSIAYVTNQTDLMKVNTSDTEYLLGGVRLSPN</sequence>
<dbReference type="KEGG" id="dci:108252698"/>
<evidence type="ECO:0000256" key="2">
    <source>
        <dbReference type="ARBA" id="ARBA00022553"/>
    </source>
</evidence>
<dbReference type="PANTHER" id="PTHR11596">
    <property type="entry name" value="ALKALINE PHOSPHATASE"/>
    <property type="match status" value="1"/>
</dbReference>
<evidence type="ECO:0000256" key="1">
    <source>
        <dbReference type="ARBA" id="ARBA00012647"/>
    </source>
</evidence>
<dbReference type="Proteomes" id="UP000079169">
    <property type="component" value="Unplaced"/>
</dbReference>
<dbReference type="SMART" id="SM00098">
    <property type="entry name" value="alkPPc"/>
    <property type="match status" value="1"/>
</dbReference>
<dbReference type="PRINTS" id="PR00113">
    <property type="entry name" value="ALKPHPHTASE"/>
</dbReference>
<comment type="similarity">
    <text evidence="4">Belongs to the alkaline phosphatase family.</text>
</comment>
<dbReference type="RefSeq" id="XP_026681117.1">
    <property type="nucleotide sequence ID" value="XM_026825316.1"/>
</dbReference>
<evidence type="ECO:0000256" key="4">
    <source>
        <dbReference type="RuleBase" id="RU003946"/>
    </source>
</evidence>
<dbReference type="AlphaFoldDB" id="A0A3Q0IXZ5"/>
<dbReference type="Pfam" id="PF00245">
    <property type="entry name" value="Alk_phosphatase"/>
    <property type="match status" value="2"/>
</dbReference>
<gene>
    <name evidence="6" type="primary">LOC108252698</name>
</gene>
<evidence type="ECO:0000256" key="3">
    <source>
        <dbReference type="PIRSR" id="PIRSR601952-2"/>
    </source>
</evidence>
<evidence type="ECO:0000313" key="6">
    <source>
        <dbReference type="RefSeq" id="XP_026681117.1"/>
    </source>
</evidence>
<keyword evidence="3" id="KW-0460">Magnesium</keyword>
<dbReference type="PaxDb" id="121845-A0A3Q0IXZ5"/>
<dbReference type="EC" id="3.1.3.1" evidence="1"/>
<feature type="binding site" evidence="3">
    <location>
        <position position="131"/>
    </location>
    <ligand>
        <name>Mg(2+)</name>
        <dbReference type="ChEBI" id="CHEBI:18420"/>
    </ligand>
</feature>
<keyword evidence="2" id="KW-0597">Phosphoprotein</keyword>
<dbReference type="GeneID" id="108252698"/>